<comment type="caution">
    <text evidence="1">The sequence shown here is derived from an EMBL/GenBank/DDBJ whole genome shotgun (WGS) entry which is preliminary data.</text>
</comment>
<sequence length="103" mass="11923">MHGGTNIWRRVSNKVSLAFPRNKTLYLHIFEEKRSTLSHNFHNKVPPYALSFNTDRRRARLVRMRAGDERARLPPRIWEMTQSAAAAGSSRRVAGFGLRHQPL</sequence>
<dbReference type="EMBL" id="BGZK01000152">
    <property type="protein sequence ID" value="GBP23696.1"/>
    <property type="molecule type" value="Genomic_DNA"/>
</dbReference>
<dbReference type="AlphaFoldDB" id="A0A4C1UCN8"/>
<evidence type="ECO:0000313" key="1">
    <source>
        <dbReference type="EMBL" id="GBP23696.1"/>
    </source>
</evidence>
<dbReference type="Proteomes" id="UP000299102">
    <property type="component" value="Unassembled WGS sequence"/>
</dbReference>
<evidence type="ECO:0000313" key="2">
    <source>
        <dbReference type="Proteomes" id="UP000299102"/>
    </source>
</evidence>
<proteinExistence type="predicted"/>
<organism evidence="1 2">
    <name type="scientific">Eumeta variegata</name>
    <name type="common">Bagworm moth</name>
    <name type="synonym">Eumeta japonica</name>
    <dbReference type="NCBI Taxonomy" id="151549"/>
    <lineage>
        <taxon>Eukaryota</taxon>
        <taxon>Metazoa</taxon>
        <taxon>Ecdysozoa</taxon>
        <taxon>Arthropoda</taxon>
        <taxon>Hexapoda</taxon>
        <taxon>Insecta</taxon>
        <taxon>Pterygota</taxon>
        <taxon>Neoptera</taxon>
        <taxon>Endopterygota</taxon>
        <taxon>Lepidoptera</taxon>
        <taxon>Glossata</taxon>
        <taxon>Ditrysia</taxon>
        <taxon>Tineoidea</taxon>
        <taxon>Psychidae</taxon>
        <taxon>Oiketicinae</taxon>
        <taxon>Eumeta</taxon>
    </lineage>
</organism>
<reference evidence="1 2" key="1">
    <citation type="journal article" date="2019" name="Commun. Biol.">
        <title>The bagworm genome reveals a unique fibroin gene that provides high tensile strength.</title>
        <authorList>
            <person name="Kono N."/>
            <person name="Nakamura H."/>
            <person name="Ohtoshi R."/>
            <person name="Tomita M."/>
            <person name="Numata K."/>
            <person name="Arakawa K."/>
        </authorList>
    </citation>
    <scope>NUCLEOTIDE SEQUENCE [LARGE SCALE GENOMIC DNA]</scope>
</reference>
<protein>
    <submittedName>
        <fullName evidence="1">Uncharacterized protein</fullName>
    </submittedName>
</protein>
<name>A0A4C1UCN8_EUMVA</name>
<keyword evidence="2" id="KW-1185">Reference proteome</keyword>
<gene>
    <name evidence="1" type="ORF">EVAR_80313_1</name>
</gene>
<accession>A0A4C1UCN8</accession>